<dbReference type="InterPro" id="IPR002881">
    <property type="entry name" value="DUF58"/>
</dbReference>
<sequence>MIPKEILKKVRHIEIRTRNLVNDLFGGEYHSVFKGRGMTFSEVREYQPGDDIRLIDWNVTARYNAPFVKVFEEERELTVLIVYDASRSGHFGTRSQFKSEMAAEIGAVLGFSAIKNNDKVGLLIFTEDIECFIPPKKGSSHVLRVVRELIYHEPQARGTNIEAAMSYLLRVANRRSVVFLISDFMDSKFDQTLKVANQKHDMVGIQIYDPSEQDVPDVGLVKVHDAETEETFWLDSTSSRARKEYRDMVKQKDIEFQNECRKMNFDLIPISTEADYVEPLMAYFRSRESRF</sequence>
<dbReference type="PANTHER" id="PTHR33608:SF6">
    <property type="entry name" value="BLL2464 PROTEIN"/>
    <property type="match status" value="1"/>
</dbReference>
<feature type="domain" description="DUF58" evidence="1">
    <location>
        <begin position="42"/>
        <end position="252"/>
    </location>
</feature>
<accession>A0A381Q1C8</accession>
<dbReference type="Pfam" id="PF01882">
    <property type="entry name" value="DUF58"/>
    <property type="match status" value="1"/>
</dbReference>
<proteinExistence type="predicted"/>
<gene>
    <name evidence="2" type="ORF">METZ01_LOCUS24943</name>
</gene>
<organism evidence="2">
    <name type="scientific">marine metagenome</name>
    <dbReference type="NCBI Taxonomy" id="408172"/>
    <lineage>
        <taxon>unclassified sequences</taxon>
        <taxon>metagenomes</taxon>
        <taxon>ecological metagenomes</taxon>
    </lineage>
</organism>
<evidence type="ECO:0000313" key="2">
    <source>
        <dbReference type="EMBL" id="SUZ72089.1"/>
    </source>
</evidence>
<dbReference type="EMBL" id="UINC01001143">
    <property type="protein sequence ID" value="SUZ72089.1"/>
    <property type="molecule type" value="Genomic_DNA"/>
</dbReference>
<dbReference type="InterPro" id="IPR036465">
    <property type="entry name" value="vWFA_dom_sf"/>
</dbReference>
<dbReference type="SUPFAM" id="SSF53300">
    <property type="entry name" value="vWA-like"/>
    <property type="match status" value="1"/>
</dbReference>
<evidence type="ECO:0000259" key="1">
    <source>
        <dbReference type="Pfam" id="PF01882"/>
    </source>
</evidence>
<dbReference type="AlphaFoldDB" id="A0A381Q1C8"/>
<dbReference type="Gene3D" id="3.40.50.410">
    <property type="entry name" value="von Willebrand factor, type A domain"/>
    <property type="match status" value="1"/>
</dbReference>
<reference evidence="2" key="1">
    <citation type="submission" date="2018-05" db="EMBL/GenBank/DDBJ databases">
        <authorList>
            <person name="Lanie J.A."/>
            <person name="Ng W.-L."/>
            <person name="Kazmierczak K.M."/>
            <person name="Andrzejewski T.M."/>
            <person name="Davidsen T.M."/>
            <person name="Wayne K.J."/>
            <person name="Tettelin H."/>
            <person name="Glass J.I."/>
            <person name="Rusch D."/>
            <person name="Podicherti R."/>
            <person name="Tsui H.-C.T."/>
            <person name="Winkler M.E."/>
        </authorList>
    </citation>
    <scope>NUCLEOTIDE SEQUENCE</scope>
</reference>
<name>A0A381Q1C8_9ZZZZ</name>
<dbReference type="PANTHER" id="PTHR33608">
    <property type="entry name" value="BLL2464 PROTEIN"/>
    <property type="match status" value="1"/>
</dbReference>
<protein>
    <recommendedName>
        <fullName evidence="1">DUF58 domain-containing protein</fullName>
    </recommendedName>
</protein>